<dbReference type="EMBL" id="JAVRQI010000015">
    <property type="protein sequence ID" value="MDT1063769.1"/>
    <property type="molecule type" value="Genomic_DNA"/>
</dbReference>
<dbReference type="Pfam" id="PF04120">
    <property type="entry name" value="Iron_permease"/>
    <property type="match status" value="1"/>
</dbReference>
<feature type="transmembrane region" description="Helical" evidence="1">
    <location>
        <begin position="45"/>
        <end position="64"/>
    </location>
</feature>
<evidence type="ECO:0000256" key="1">
    <source>
        <dbReference type="SAM" id="Phobius"/>
    </source>
</evidence>
<reference evidence="3" key="1">
    <citation type="submission" date="2023-07" db="EMBL/GenBank/DDBJ databases">
        <title>Characterization of two Paracoccaceae strains isolated from Phycosphere and proposal of Xinfangfangia lacusdiani sp. nov.</title>
        <authorList>
            <person name="Deng Y."/>
            <person name="Zhang Y.Q."/>
        </authorList>
    </citation>
    <scope>NUCLEOTIDE SEQUENCE [LARGE SCALE GENOMIC DNA]</scope>
    <source>
        <strain evidence="3">CPCC 101403</strain>
    </source>
</reference>
<evidence type="ECO:0000313" key="3">
    <source>
        <dbReference type="Proteomes" id="UP001251085"/>
    </source>
</evidence>
<dbReference type="RefSeq" id="WP_311760859.1">
    <property type="nucleotide sequence ID" value="NZ_JAVRQI010000015.1"/>
</dbReference>
<organism evidence="2 3">
    <name type="scientific">Paracoccus broussonetiae</name>
    <dbReference type="NCBI Taxonomy" id="3075834"/>
    <lineage>
        <taxon>Bacteria</taxon>
        <taxon>Pseudomonadati</taxon>
        <taxon>Pseudomonadota</taxon>
        <taxon>Alphaproteobacteria</taxon>
        <taxon>Rhodobacterales</taxon>
        <taxon>Paracoccaceae</taxon>
        <taxon>Paracoccus</taxon>
    </lineage>
</organism>
<name>A0ABU3EHP6_9RHOB</name>
<sequence length="126" mass="14070">MEKFFTRLAGRISYWAGSPLAFVACVGFVALWLASGPVFGFSDTWQLIINTSTTIITFLMVFLIQNTQNRDSAALHAKIDELIRVSKARNKFIGIEHLTESELEEIRKTCERAAARADNLAGDETD</sequence>
<feature type="transmembrane region" description="Helical" evidence="1">
    <location>
        <begin position="12"/>
        <end position="33"/>
    </location>
</feature>
<keyword evidence="3" id="KW-1185">Reference proteome</keyword>
<dbReference type="Proteomes" id="UP001251085">
    <property type="component" value="Unassembled WGS sequence"/>
</dbReference>
<comment type="caution">
    <text evidence="2">The sequence shown here is derived from an EMBL/GenBank/DDBJ whole genome shotgun (WGS) entry which is preliminary data.</text>
</comment>
<gene>
    <name evidence="2" type="ORF">RM190_18030</name>
</gene>
<keyword evidence="1" id="KW-1133">Transmembrane helix</keyword>
<proteinExistence type="predicted"/>
<dbReference type="PROSITE" id="PS51257">
    <property type="entry name" value="PROKAR_LIPOPROTEIN"/>
    <property type="match status" value="1"/>
</dbReference>
<keyword evidence="1" id="KW-0812">Transmembrane</keyword>
<evidence type="ECO:0000313" key="2">
    <source>
        <dbReference type="EMBL" id="MDT1063769.1"/>
    </source>
</evidence>
<dbReference type="InterPro" id="IPR007251">
    <property type="entry name" value="Iron_permease_Fet4"/>
</dbReference>
<keyword evidence="1" id="KW-0472">Membrane</keyword>
<accession>A0ABU3EHP6</accession>
<protein>
    <submittedName>
        <fullName evidence="2">Low affinity iron permease family protein</fullName>
    </submittedName>
</protein>